<protein>
    <submittedName>
        <fullName evidence="1">Uncharacterized protein</fullName>
    </submittedName>
</protein>
<dbReference type="EMBL" id="QRFF01000011">
    <property type="protein sequence ID" value="KAA3497937.1"/>
    <property type="molecule type" value="Genomic_DNA"/>
</dbReference>
<dbReference type="AlphaFoldDB" id="A0AA88EV73"/>
<reference evidence="1 2" key="1">
    <citation type="submission" date="2018-08" db="EMBL/GenBank/DDBJ databases">
        <title>Crown Gall in kiwifruit.</title>
        <authorList>
            <person name="Visnovsky S.B."/>
            <person name="Pitman A.R."/>
        </authorList>
    </citation>
    <scope>NUCLEOTIDE SEQUENCE [LARGE SCALE GENOMIC DNA]</scope>
    <source>
        <strain evidence="1 2">SBV_302_78_2</strain>
    </source>
</reference>
<evidence type="ECO:0000313" key="1">
    <source>
        <dbReference type="EMBL" id="KAA3497937.1"/>
    </source>
</evidence>
<accession>A0AA88EV73</accession>
<sequence length="67" mass="7675">MAGVIFFKQQEMTMLIEQHIEELRAELRNAVYDDERKWIVAELELAQAELAVIEAENDGRISAGPPF</sequence>
<organism evidence="1 2">
    <name type="scientific">Rhizobium rhizogenes</name>
    <name type="common">Agrobacterium rhizogenes</name>
    <dbReference type="NCBI Taxonomy" id="359"/>
    <lineage>
        <taxon>Bacteria</taxon>
        <taxon>Pseudomonadati</taxon>
        <taxon>Pseudomonadota</taxon>
        <taxon>Alphaproteobacteria</taxon>
        <taxon>Hyphomicrobiales</taxon>
        <taxon>Rhizobiaceae</taxon>
        <taxon>Rhizobium/Agrobacterium group</taxon>
        <taxon>Rhizobium</taxon>
    </lineage>
</organism>
<evidence type="ECO:0000313" key="2">
    <source>
        <dbReference type="Proteomes" id="UP000473658"/>
    </source>
</evidence>
<comment type="caution">
    <text evidence="1">The sequence shown here is derived from an EMBL/GenBank/DDBJ whole genome shotgun (WGS) entry which is preliminary data.</text>
</comment>
<proteinExistence type="predicted"/>
<name>A0AA88EV73_RHIRH</name>
<dbReference type="Proteomes" id="UP000473658">
    <property type="component" value="Unassembled WGS sequence"/>
</dbReference>
<gene>
    <name evidence="1" type="ORF">DXM27_24650</name>
</gene>